<reference evidence="2" key="2">
    <citation type="submission" date="2014-07" db="EMBL/GenBank/DDBJ databases">
        <authorList>
            <person name="Hull J."/>
        </authorList>
    </citation>
    <scope>NUCLEOTIDE SEQUENCE</scope>
</reference>
<gene>
    <name evidence="2" type="primary">rpoA2</name>
    <name evidence="2" type="ORF">CM83_3236</name>
    <name evidence="3" type="ORF">g.8179</name>
</gene>
<feature type="region of interest" description="Disordered" evidence="1">
    <location>
        <begin position="609"/>
        <end position="629"/>
    </location>
</feature>
<sequence>MLQRIQSDETASVSTHLVDNLLQLTNRTIQYVVNEISKHELLTSRNRWLAFSAPNNLWKRLEKYTRGDHGITANSLTDTIRNVDSCISGSSASSASSNELEVLHEIRTTVSIEYTGEKKSTLLYNSSASLTSASVSNSPCSNLPSSAAAACPATAVQHHHPASLRLMDTPLQSWYYNFNTDTIGESTVPRVSIDSFTQFDVSAAASATSAVSVAGKSAADGTTFNRRDVLATLVPSPDVPNAVESAKSVTAVGTEIPDILYDNQVRQCLALCHRILTKTVRWSPETVTSAAAAQDMQPQSPHQAHLRKGVPFAVVFSPPPNQPSKRLKGTTVVLHSPVSVNSPTHSTNSTQSAIALLSGNLQQEILRNNQQQKHLEREKLVQQQQILYFLNSLLSIYTTVRSMLLLHHRNSAVPSANNFSCGGHDRILGDSLENVLAYLTSKSTVPQYTRGQYFRSLVYLSTVASEFCFVGTFKQSTLFVVRIDMHRDTIVLYKLLQRLIHAQTEIITLIVQHHWTLSKLQQHIGWDSTASHLIAQFGTICQFFQLSMQQNVDAGDLVTSVGPVRKSAEYDVASDTADTIVAADAFDISFTVRELLDDFDHDVDTEVAVEGQSRQSGSRKLLPPMRHSTGDVRLSSRRASIKPNALVSPFTIRTRRRV</sequence>
<dbReference type="AlphaFoldDB" id="A0A0A9Y846"/>
<protein>
    <submittedName>
        <fullName evidence="2">DNA-directed RNA polymerase subunit A</fullName>
    </submittedName>
</protein>
<proteinExistence type="predicted"/>
<reference evidence="2" key="1">
    <citation type="journal article" date="2014" name="PLoS ONE">
        <title>Transcriptome-Based Identification of ABC Transporters in the Western Tarnished Plant Bug Lygus hesperus.</title>
        <authorList>
            <person name="Hull J.J."/>
            <person name="Chaney K."/>
            <person name="Geib S.M."/>
            <person name="Fabrick J.A."/>
            <person name="Brent C.S."/>
            <person name="Walsh D."/>
            <person name="Lavine L.C."/>
        </authorList>
    </citation>
    <scope>NUCLEOTIDE SEQUENCE</scope>
</reference>
<dbReference type="EMBL" id="GBHO01017909">
    <property type="protein sequence ID" value="JAG25695.1"/>
    <property type="molecule type" value="Transcribed_RNA"/>
</dbReference>
<accession>A0A0A9Y846</accession>
<evidence type="ECO:0000313" key="3">
    <source>
        <dbReference type="EMBL" id="JAP96865.1"/>
    </source>
</evidence>
<keyword evidence="2" id="KW-0240">DNA-directed RNA polymerase</keyword>
<evidence type="ECO:0000256" key="1">
    <source>
        <dbReference type="SAM" id="MobiDB-lite"/>
    </source>
</evidence>
<dbReference type="GO" id="GO:0000428">
    <property type="term" value="C:DNA-directed RNA polymerase complex"/>
    <property type="evidence" value="ECO:0007669"/>
    <property type="project" value="UniProtKB-KW"/>
</dbReference>
<dbReference type="EMBL" id="GDHC01021763">
    <property type="protein sequence ID" value="JAP96865.1"/>
    <property type="molecule type" value="Transcribed_RNA"/>
</dbReference>
<keyword evidence="2" id="KW-0804">Transcription</keyword>
<evidence type="ECO:0000313" key="2">
    <source>
        <dbReference type="EMBL" id="JAG25695.1"/>
    </source>
</evidence>
<name>A0A0A9Y846_LYGHE</name>
<organism evidence="2">
    <name type="scientific">Lygus hesperus</name>
    <name type="common">Western plant bug</name>
    <dbReference type="NCBI Taxonomy" id="30085"/>
    <lineage>
        <taxon>Eukaryota</taxon>
        <taxon>Metazoa</taxon>
        <taxon>Ecdysozoa</taxon>
        <taxon>Arthropoda</taxon>
        <taxon>Hexapoda</taxon>
        <taxon>Insecta</taxon>
        <taxon>Pterygota</taxon>
        <taxon>Neoptera</taxon>
        <taxon>Paraneoptera</taxon>
        <taxon>Hemiptera</taxon>
        <taxon>Heteroptera</taxon>
        <taxon>Panheteroptera</taxon>
        <taxon>Cimicomorpha</taxon>
        <taxon>Miridae</taxon>
        <taxon>Mirini</taxon>
        <taxon>Lygus</taxon>
    </lineage>
</organism>
<reference evidence="3" key="3">
    <citation type="journal article" date="2016" name="Gigascience">
        <title>De novo construction of an expanded transcriptome assembly for the western tarnished plant bug, Lygus hesperus.</title>
        <authorList>
            <person name="Tassone E.E."/>
            <person name="Geib S.M."/>
            <person name="Hall B."/>
            <person name="Fabrick J.A."/>
            <person name="Brent C.S."/>
            <person name="Hull J.J."/>
        </authorList>
    </citation>
    <scope>NUCLEOTIDE SEQUENCE</scope>
</reference>